<dbReference type="PANTHER" id="PTHR33050">
    <property type="entry name" value="REVERSE TRANSCRIPTASE DOMAIN-CONTAINING PROTEIN"/>
    <property type="match status" value="1"/>
</dbReference>
<sequence length="1210" mass="135713">MGATCATSYANLFLGLWEREVVQNLEGIDAVVSWSRYIDDILFIWQGSESSLLSFLDRLNLNPYNIHLTWHYSKEQVEFLDICIKKDLGGYLTTDVYRKGVSVYIGKHRRSLLKLTFDPSLNTQEIQRSLNSKLDRVIQTMSFTEEAIGAALSDRISTDRFHRDDFENSRRAFKSSPGYEITFTLLNPDPKSHDLNWNISSASEQYIQPFLDKLQPVANFSVDSQILYYAILGVNPRFVKETSSYILNAHNLPHVINPVEARLGSSAASLYPVLNFLLYVPEYFHSPLYIQDKDGNRVTSNAFHSPRWGGIMSVDFLANAIKSIQNPPGERGNPLQVLRDPSIAGESSASRGRSPLKEARSSRKRTRTTSPERSPRHSDSGSSTSRSPSLGARSVQDSEHESEISLDPEAPEFRATVDSLIVAVNHALKVDDDSNSAPEHAVSFSRTKRSHKAFASHPAFLDIVRRHREHPDKRFTAGVFSAKSLTSLFPTPQGERASFFPNRGPRRLSSASLTFVFGLFVPTLPGPIPLAFPDRTAPPAQTETFVHPSDLIPPGAGNRGSPEPEVPDLPDSLLNDSGTAPVDPRRVGGRLLLFQQAWLSVVHDEWVRDLVSSGYKIEFSSPPPTRFFPSRLPSSGAQSRALLCAIHSLRQSGVIVPVPEHERFRGFYSNLFVVPKKDGTVRPILDLKLLNRCVRVRHFRMESLRSVISSMERGEFLASIDIKDAYLHIPIFPPHQRFLRFAIREDHFQFTALPFGLATAPSVFTKVMAAVMAILHSRGVVVLPYLDDLLIKGPSFQACESSVHITLDSLSRLGWLINLDKSSPVPSRRISFLGMILDTSRGLVLLPRSKVQALQQGVRTLCHPRPRTIRFAMKILGKMVAAIEAVPFAQLHLRPLQQALLDNWDRSLFSLDLPCPLSPRVRHSLIWWTLGPSLLQGKSFLPFRWLVVTTDASLLGWGAVFLHHSAQGRWTARESSLPINILEIRAIRLALIHFHALLAGHPIRVQSDNVTAVAYINHQGGTRSRAAMREVSLILRWAETNHSIISAVHIPGVENWAADFLSRQGLASGEWELHPEVFHQICLRWGTPDVDLMASRWNAKVHNFIARSRDPQAIGVDALISPWHHFQLPYVFPPLPLLPKVIRKIRTEGGPVILVAPDWPRRAWYAELVQLVADVPLRLPDRPDLLRQGPIYHQSSGALRLTAWLLKPGF</sequence>
<dbReference type="InterPro" id="IPR019540">
    <property type="entry name" value="PtdIno-glycan_biosynth_class_S"/>
</dbReference>
<dbReference type="InterPro" id="IPR000477">
    <property type="entry name" value="RT_dom"/>
</dbReference>
<feature type="compositionally biased region" description="Low complexity" evidence="3">
    <location>
        <begin position="380"/>
        <end position="394"/>
    </location>
</feature>
<dbReference type="Proteomes" id="UP001176940">
    <property type="component" value="Unassembled WGS sequence"/>
</dbReference>
<dbReference type="Pfam" id="PF10510">
    <property type="entry name" value="PIG-S"/>
    <property type="match status" value="1"/>
</dbReference>
<dbReference type="SUPFAM" id="SSF56672">
    <property type="entry name" value="DNA/RNA polymerases"/>
    <property type="match status" value="1"/>
</dbReference>
<feature type="domain" description="Reverse transcriptase" evidence="4">
    <location>
        <begin position="655"/>
        <end position="837"/>
    </location>
</feature>
<keyword evidence="6" id="KW-1185">Reference proteome</keyword>
<dbReference type="CDD" id="cd09275">
    <property type="entry name" value="RNase_HI_RT_DIRS1"/>
    <property type="match status" value="1"/>
</dbReference>
<dbReference type="PROSITE" id="PS50878">
    <property type="entry name" value="RT_POL"/>
    <property type="match status" value="1"/>
</dbReference>
<dbReference type="EC" id="3.1.26.4" evidence="2"/>
<proteinExistence type="inferred from homology"/>
<organism evidence="5 6">
    <name type="scientific">Ranitomeya imitator</name>
    <name type="common">mimic poison frog</name>
    <dbReference type="NCBI Taxonomy" id="111125"/>
    <lineage>
        <taxon>Eukaryota</taxon>
        <taxon>Metazoa</taxon>
        <taxon>Chordata</taxon>
        <taxon>Craniata</taxon>
        <taxon>Vertebrata</taxon>
        <taxon>Euteleostomi</taxon>
        <taxon>Amphibia</taxon>
        <taxon>Batrachia</taxon>
        <taxon>Anura</taxon>
        <taxon>Neobatrachia</taxon>
        <taxon>Hyloidea</taxon>
        <taxon>Dendrobatidae</taxon>
        <taxon>Dendrobatinae</taxon>
        <taxon>Ranitomeya</taxon>
    </lineage>
</organism>
<dbReference type="InterPro" id="IPR052055">
    <property type="entry name" value="Hepadnavirus_pol/RT"/>
</dbReference>
<evidence type="ECO:0000256" key="1">
    <source>
        <dbReference type="ARBA" id="ARBA00010879"/>
    </source>
</evidence>
<reference evidence="5" key="1">
    <citation type="submission" date="2023-07" db="EMBL/GenBank/DDBJ databases">
        <authorList>
            <person name="Stuckert A."/>
        </authorList>
    </citation>
    <scope>NUCLEOTIDE SEQUENCE</scope>
</reference>
<dbReference type="Gene3D" id="3.10.10.10">
    <property type="entry name" value="HIV Type 1 Reverse Transcriptase, subunit A, domain 1"/>
    <property type="match status" value="1"/>
</dbReference>
<accession>A0ABN9M5A5</accession>
<comment type="similarity">
    <text evidence="1">Belongs to the beta type-B retroviral polymerase family. HERV class-II K(HML-2) pol subfamily.</text>
</comment>
<protein>
    <recommendedName>
        <fullName evidence="2">ribonuclease H</fullName>
        <ecNumber evidence="2">3.1.26.4</ecNumber>
    </recommendedName>
</protein>
<dbReference type="InterPro" id="IPR043128">
    <property type="entry name" value="Rev_trsase/Diguanyl_cyclase"/>
</dbReference>
<dbReference type="EMBL" id="CAUEEQ010045025">
    <property type="protein sequence ID" value="CAJ0958217.1"/>
    <property type="molecule type" value="Genomic_DNA"/>
</dbReference>
<feature type="region of interest" description="Disordered" evidence="3">
    <location>
        <begin position="537"/>
        <end position="581"/>
    </location>
</feature>
<evidence type="ECO:0000313" key="6">
    <source>
        <dbReference type="Proteomes" id="UP001176940"/>
    </source>
</evidence>
<evidence type="ECO:0000256" key="3">
    <source>
        <dbReference type="SAM" id="MobiDB-lite"/>
    </source>
</evidence>
<evidence type="ECO:0000256" key="2">
    <source>
        <dbReference type="ARBA" id="ARBA00012180"/>
    </source>
</evidence>
<evidence type="ECO:0000259" key="4">
    <source>
        <dbReference type="PROSITE" id="PS50878"/>
    </source>
</evidence>
<dbReference type="Pfam" id="PF00078">
    <property type="entry name" value="RVT_1"/>
    <property type="match status" value="1"/>
</dbReference>
<gene>
    <name evidence="5" type="ORF">RIMI_LOCUS16246764</name>
</gene>
<comment type="caution">
    <text evidence="5">The sequence shown here is derived from an EMBL/GenBank/DDBJ whole genome shotgun (WGS) entry which is preliminary data.</text>
</comment>
<dbReference type="Gene3D" id="3.30.70.270">
    <property type="match status" value="1"/>
</dbReference>
<evidence type="ECO:0000313" key="5">
    <source>
        <dbReference type="EMBL" id="CAJ0958217.1"/>
    </source>
</evidence>
<name>A0ABN9M5A5_9NEOB</name>
<dbReference type="CDD" id="cd03714">
    <property type="entry name" value="RT_DIRS1"/>
    <property type="match status" value="1"/>
</dbReference>
<dbReference type="InterPro" id="IPR043502">
    <property type="entry name" value="DNA/RNA_pol_sf"/>
</dbReference>
<feature type="region of interest" description="Disordered" evidence="3">
    <location>
        <begin position="325"/>
        <end position="410"/>
    </location>
</feature>
<dbReference type="PANTHER" id="PTHR33050:SF7">
    <property type="entry name" value="RIBONUCLEASE H"/>
    <property type="match status" value="1"/>
</dbReference>